<feature type="domain" description="ABC transporter" evidence="6">
    <location>
        <begin position="15"/>
        <end position="247"/>
    </location>
</feature>
<dbReference type="GO" id="GO:0016887">
    <property type="term" value="F:ATP hydrolysis activity"/>
    <property type="evidence" value="ECO:0007669"/>
    <property type="project" value="InterPro"/>
</dbReference>
<dbReference type="RefSeq" id="WP_129891859.1">
    <property type="nucleotide sequence ID" value="NZ_CP035758.1"/>
</dbReference>
<evidence type="ECO:0000256" key="1">
    <source>
        <dbReference type="ARBA" id="ARBA00005417"/>
    </source>
</evidence>
<dbReference type="GO" id="GO:0015807">
    <property type="term" value="P:L-amino acid transport"/>
    <property type="evidence" value="ECO:0007669"/>
    <property type="project" value="TreeGrafter"/>
</dbReference>
<dbReference type="InterPro" id="IPR017871">
    <property type="entry name" value="ABC_transporter-like_CS"/>
</dbReference>
<accession>A0A4P6JYJ4</accession>
<dbReference type="EMBL" id="CP035758">
    <property type="protein sequence ID" value="QBD80797.1"/>
    <property type="molecule type" value="Genomic_DNA"/>
</dbReference>
<dbReference type="Proteomes" id="UP000290365">
    <property type="component" value="Chromosome"/>
</dbReference>
<keyword evidence="3" id="KW-0547">Nucleotide-binding</keyword>
<evidence type="ECO:0000256" key="4">
    <source>
        <dbReference type="ARBA" id="ARBA00022840"/>
    </source>
</evidence>
<dbReference type="CDD" id="cd03224">
    <property type="entry name" value="ABC_TM1139_LivF_branched"/>
    <property type="match status" value="1"/>
</dbReference>
<dbReference type="InterPro" id="IPR003593">
    <property type="entry name" value="AAA+_ATPase"/>
</dbReference>
<keyword evidence="2" id="KW-0813">Transport</keyword>
<dbReference type="GO" id="GO:0015658">
    <property type="term" value="F:branched-chain amino acid transmembrane transporter activity"/>
    <property type="evidence" value="ECO:0007669"/>
    <property type="project" value="TreeGrafter"/>
</dbReference>
<evidence type="ECO:0000256" key="5">
    <source>
        <dbReference type="ARBA" id="ARBA00022970"/>
    </source>
</evidence>
<reference evidence="7 8" key="1">
    <citation type="submission" date="2019-01" db="EMBL/GenBank/DDBJ databases">
        <title>Ktedonosporobacter rubrisoli SCAWS-G2.</title>
        <authorList>
            <person name="Huang Y."/>
            <person name="Yan B."/>
        </authorList>
    </citation>
    <scope>NUCLEOTIDE SEQUENCE [LARGE SCALE GENOMIC DNA]</scope>
    <source>
        <strain evidence="7 8">SCAWS-G2</strain>
    </source>
</reference>
<protein>
    <submittedName>
        <fullName evidence="7">ABC transporter ATP-binding protein</fullName>
    </submittedName>
</protein>
<gene>
    <name evidence="7" type="ORF">EPA93_34450</name>
</gene>
<evidence type="ECO:0000313" key="8">
    <source>
        <dbReference type="Proteomes" id="UP000290365"/>
    </source>
</evidence>
<keyword evidence="4 7" id="KW-0067">ATP-binding</keyword>
<evidence type="ECO:0000256" key="2">
    <source>
        <dbReference type="ARBA" id="ARBA00022448"/>
    </source>
</evidence>
<sequence length="261" mass="28770">MTHTSIEETDRPALLEIKEVDAFYGAAQALDKLSLRINEGEIVCLLGGNASGKSTTMKIILGLLKPRAGEVLLSGRSTLRLPTPQIIRRGVASVPEARRVFSEMTIEENLYVGAYVRGAPTERKQDLQRMYELFPRLGERRRQKAGTLSGGEQQMLAFARALMSHPRLICMDEPTMGLAPIVVERVLDTISEINRLGVTIFMVEQNAELALSIATRGYVLQSGKLVLEGKASDLLHNPAIREAYLGQRVQRVDTTSDPTPS</sequence>
<dbReference type="Pfam" id="PF00005">
    <property type="entry name" value="ABC_tran"/>
    <property type="match status" value="1"/>
</dbReference>
<dbReference type="AlphaFoldDB" id="A0A4P6JYJ4"/>
<keyword evidence="5" id="KW-0029">Amino-acid transport</keyword>
<dbReference type="SMART" id="SM00382">
    <property type="entry name" value="AAA"/>
    <property type="match status" value="1"/>
</dbReference>
<dbReference type="PROSITE" id="PS00211">
    <property type="entry name" value="ABC_TRANSPORTER_1"/>
    <property type="match status" value="1"/>
</dbReference>
<evidence type="ECO:0000313" key="7">
    <source>
        <dbReference type="EMBL" id="QBD80797.1"/>
    </source>
</evidence>
<dbReference type="InterPro" id="IPR027417">
    <property type="entry name" value="P-loop_NTPase"/>
</dbReference>
<dbReference type="SUPFAM" id="SSF52540">
    <property type="entry name" value="P-loop containing nucleoside triphosphate hydrolases"/>
    <property type="match status" value="1"/>
</dbReference>
<organism evidence="7 8">
    <name type="scientific">Ktedonosporobacter rubrisoli</name>
    <dbReference type="NCBI Taxonomy" id="2509675"/>
    <lineage>
        <taxon>Bacteria</taxon>
        <taxon>Bacillati</taxon>
        <taxon>Chloroflexota</taxon>
        <taxon>Ktedonobacteria</taxon>
        <taxon>Ktedonobacterales</taxon>
        <taxon>Ktedonosporobacteraceae</taxon>
        <taxon>Ktedonosporobacter</taxon>
    </lineage>
</organism>
<proteinExistence type="inferred from homology"/>
<dbReference type="GO" id="GO:0005524">
    <property type="term" value="F:ATP binding"/>
    <property type="evidence" value="ECO:0007669"/>
    <property type="project" value="UniProtKB-KW"/>
</dbReference>
<dbReference type="PANTHER" id="PTHR43820">
    <property type="entry name" value="HIGH-AFFINITY BRANCHED-CHAIN AMINO ACID TRANSPORT ATP-BINDING PROTEIN LIVF"/>
    <property type="match status" value="1"/>
</dbReference>
<dbReference type="Gene3D" id="3.40.50.300">
    <property type="entry name" value="P-loop containing nucleotide triphosphate hydrolases"/>
    <property type="match status" value="1"/>
</dbReference>
<dbReference type="PROSITE" id="PS50893">
    <property type="entry name" value="ABC_TRANSPORTER_2"/>
    <property type="match status" value="1"/>
</dbReference>
<dbReference type="InterPro" id="IPR003439">
    <property type="entry name" value="ABC_transporter-like_ATP-bd"/>
</dbReference>
<dbReference type="KEGG" id="kbs:EPA93_34450"/>
<evidence type="ECO:0000256" key="3">
    <source>
        <dbReference type="ARBA" id="ARBA00022741"/>
    </source>
</evidence>
<comment type="similarity">
    <text evidence="1">Belongs to the ABC transporter superfamily.</text>
</comment>
<dbReference type="InterPro" id="IPR052156">
    <property type="entry name" value="BCAA_Transport_ATP-bd_LivF"/>
</dbReference>
<name>A0A4P6JYJ4_KTERU</name>
<dbReference type="OrthoDB" id="9776369at2"/>
<dbReference type="PANTHER" id="PTHR43820:SF4">
    <property type="entry name" value="HIGH-AFFINITY BRANCHED-CHAIN AMINO ACID TRANSPORT ATP-BINDING PROTEIN LIVF"/>
    <property type="match status" value="1"/>
</dbReference>
<keyword evidence="8" id="KW-1185">Reference proteome</keyword>
<evidence type="ECO:0000259" key="6">
    <source>
        <dbReference type="PROSITE" id="PS50893"/>
    </source>
</evidence>